<protein>
    <recommendedName>
        <fullName evidence="4">Peptidase propeptide and YPEB domain-containing protein</fullName>
    </recommendedName>
</protein>
<comment type="caution">
    <text evidence="2">The sequence shown here is derived from an EMBL/GenBank/DDBJ whole genome shotgun (WGS) entry which is preliminary data.</text>
</comment>
<name>A0A7X3LUG1_9HYPH</name>
<evidence type="ECO:0000256" key="1">
    <source>
        <dbReference type="SAM" id="SignalP"/>
    </source>
</evidence>
<evidence type="ECO:0000313" key="2">
    <source>
        <dbReference type="EMBL" id="MXN65331.1"/>
    </source>
</evidence>
<feature type="chain" id="PRO_5031312129" description="Peptidase propeptide and YPEB domain-containing protein" evidence="1">
    <location>
        <begin position="23"/>
        <end position="137"/>
    </location>
</feature>
<sequence>MKKIAIIAAGLAMLVSASGAQAFEARFTQAPAAAQTAAAYTQKVDWRGGYHRHGRRHHIGPRRVSRILHRHGYRDIRDIRQHRNVYIVRAVGRRGNLVRLVVSARDGDILDRRIIRRHHGGWGRHGHGDWHGHGTWR</sequence>
<dbReference type="RefSeq" id="WP_160775522.1">
    <property type="nucleotide sequence ID" value="NZ_WUMV01000003.1"/>
</dbReference>
<dbReference type="EMBL" id="WUMV01000003">
    <property type="protein sequence ID" value="MXN65331.1"/>
    <property type="molecule type" value="Genomic_DNA"/>
</dbReference>
<keyword evidence="1" id="KW-0732">Signal</keyword>
<feature type="signal peptide" evidence="1">
    <location>
        <begin position="1"/>
        <end position="22"/>
    </location>
</feature>
<proteinExistence type="predicted"/>
<accession>A0A7X3LUG1</accession>
<dbReference type="AlphaFoldDB" id="A0A7X3LUG1"/>
<gene>
    <name evidence="2" type="ORF">GR183_10505</name>
</gene>
<reference evidence="2 3" key="1">
    <citation type="submission" date="2019-12" db="EMBL/GenBank/DDBJ databases">
        <authorList>
            <person name="Li M."/>
        </authorList>
    </citation>
    <scope>NUCLEOTIDE SEQUENCE [LARGE SCALE GENOMIC DNA]</scope>
    <source>
        <strain evidence="2 3">GBMRC 2046</strain>
    </source>
</reference>
<keyword evidence="3" id="KW-1185">Reference proteome</keyword>
<dbReference type="Proteomes" id="UP000433101">
    <property type="component" value="Unassembled WGS sequence"/>
</dbReference>
<evidence type="ECO:0000313" key="3">
    <source>
        <dbReference type="Proteomes" id="UP000433101"/>
    </source>
</evidence>
<organism evidence="2 3">
    <name type="scientific">Stappia sediminis</name>
    <dbReference type="NCBI Taxonomy" id="2692190"/>
    <lineage>
        <taxon>Bacteria</taxon>
        <taxon>Pseudomonadati</taxon>
        <taxon>Pseudomonadota</taxon>
        <taxon>Alphaproteobacteria</taxon>
        <taxon>Hyphomicrobiales</taxon>
        <taxon>Stappiaceae</taxon>
        <taxon>Stappia</taxon>
    </lineage>
</organism>
<evidence type="ECO:0008006" key="4">
    <source>
        <dbReference type="Google" id="ProtNLM"/>
    </source>
</evidence>